<evidence type="ECO:0000256" key="1">
    <source>
        <dbReference type="SAM" id="SignalP"/>
    </source>
</evidence>
<sequence>MFSLKKAVLVASMIVLAACGESKITEVDGTTSASADQSLKAMMKGMKDNEYLQMAGDIKMLHARYPGEEFGKALNGKDMDGFNAEVADTKKFFIQRGKERSNTEIQADIDELVQKNKEFTDFRIQSGDTSFDPANHPFTSKNLSRIENYKQKQATLASLSDDDYWKEYGCGCYQSSLGATANPLK</sequence>
<dbReference type="EMBL" id="JAEHTE010000023">
    <property type="protein sequence ID" value="MBI6885855.1"/>
    <property type="molecule type" value="Genomic_DNA"/>
</dbReference>
<keyword evidence="1" id="KW-0732">Signal</keyword>
<dbReference type="PROSITE" id="PS51257">
    <property type="entry name" value="PROKAR_LIPOPROTEIN"/>
    <property type="match status" value="1"/>
</dbReference>
<feature type="chain" id="PRO_5034416594" description="Lipoprotein" evidence="1">
    <location>
        <begin position="18"/>
        <end position="185"/>
    </location>
</feature>
<evidence type="ECO:0000313" key="2">
    <source>
        <dbReference type="EMBL" id="MBI6885855.1"/>
    </source>
</evidence>
<name>A0A8I1EFR4_PSEPU</name>
<dbReference type="Proteomes" id="UP000637061">
    <property type="component" value="Unassembled WGS sequence"/>
</dbReference>
<protein>
    <recommendedName>
        <fullName evidence="4">Lipoprotein</fullName>
    </recommendedName>
</protein>
<feature type="signal peptide" evidence="1">
    <location>
        <begin position="1"/>
        <end position="17"/>
    </location>
</feature>
<organism evidence="2 3">
    <name type="scientific">Pseudomonas putida</name>
    <name type="common">Arthrobacter siderocapsulatus</name>
    <dbReference type="NCBI Taxonomy" id="303"/>
    <lineage>
        <taxon>Bacteria</taxon>
        <taxon>Pseudomonadati</taxon>
        <taxon>Pseudomonadota</taxon>
        <taxon>Gammaproteobacteria</taxon>
        <taxon>Pseudomonadales</taxon>
        <taxon>Pseudomonadaceae</taxon>
        <taxon>Pseudomonas</taxon>
    </lineage>
</organism>
<dbReference type="RefSeq" id="WP_198747782.1">
    <property type="nucleotide sequence ID" value="NZ_JAEHTE010000023.1"/>
</dbReference>
<proteinExistence type="predicted"/>
<reference evidence="2" key="1">
    <citation type="submission" date="2020-12" db="EMBL/GenBank/DDBJ databases">
        <title>Enhanced detection system for hospital associated transmission using whole genome sequencing surveillance.</title>
        <authorList>
            <person name="Harrison L.H."/>
            <person name="Van Tyne D."/>
            <person name="Marsh J.W."/>
            <person name="Griffith M.P."/>
            <person name="Snyder D.J."/>
            <person name="Cooper V.S."/>
            <person name="Mustapha M."/>
        </authorList>
    </citation>
    <scope>NUCLEOTIDE SEQUENCE</scope>
    <source>
        <strain evidence="2">PSB00042</strain>
    </source>
</reference>
<evidence type="ECO:0008006" key="4">
    <source>
        <dbReference type="Google" id="ProtNLM"/>
    </source>
</evidence>
<dbReference type="AlphaFoldDB" id="A0A8I1EFR4"/>
<accession>A0A8I1EFR4</accession>
<comment type="caution">
    <text evidence="2">The sequence shown here is derived from an EMBL/GenBank/DDBJ whole genome shotgun (WGS) entry which is preliminary data.</text>
</comment>
<evidence type="ECO:0000313" key="3">
    <source>
        <dbReference type="Proteomes" id="UP000637061"/>
    </source>
</evidence>
<gene>
    <name evidence="2" type="ORF">JEU22_18265</name>
</gene>